<dbReference type="STRING" id="1169540.A0A0G4GAG3"/>
<organism evidence="4 5">
    <name type="scientific">Vitrella brassicaformis (strain CCMP3155)</name>
    <dbReference type="NCBI Taxonomy" id="1169540"/>
    <lineage>
        <taxon>Eukaryota</taxon>
        <taxon>Sar</taxon>
        <taxon>Alveolata</taxon>
        <taxon>Colpodellida</taxon>
        <taxon>Vitrellaceae</taxon>
        <taxon>Vitrella</taxon>
    </lineage>
</organism>
<sequence>MMDGMAQQIQSGGLSQLPRVPLSDEVFGIGPYASSSASAAANPLCPIDLDGSSGMEQALSAAANNPILTSILDAPASEWSRQEDETLMKLAQDSTSGTNWKLISAHFPLRSEQECVQRWRKISSPIDGKQGPWASDEDSTLYHLVMQYGPSRWTEISKILNEKMHQGKTVRLGRQCRERWYNHLDPTIRRGGWTHEEDAFILQKQAELGNRWAEIAKQLHGRTENAVKNRFNSLMNKNMRAISTSASGSAGSLTGGADSVAAAFAMQHYTNLQASPAASSYNPYLHQPHPQSYGSRPPPSLPPDKPQSMQLGSAPQGSPNGMHMHVGGGEGGANSAYSVNAGMGVSGMPSPLDPSPYPPDGPAPMSTTSSGGGGGTDMPLAPLKMETSPPQPQPQPQPSSASPTTSTTNTQEGPRQTGRMSHHQQLLLMRRQQQQQQQQQQSSQGINPYLQAGTGYQPSYEQPQQWGQEGYANAYQVYPPSSHQRAHPYAHPSAADYQHQQHQYYGPTAAAAGCEPSQALTLESRSQSAPDSHHVPSPGGGGTLPPLVAGSGGSKAGEDPASSSGLNRHRMGGEAHGDIDETRAIRSAFSGGLFYRYSRPKRKYFSCPSAMIDAQATMDKERSQLKQHIEQQRVWRQQKLAARNAARTPGSDAPRDSPTELTTNDEMSEHNVRGGEGGTGNGNGNGNVVVSPSAGEGQREGGGGDNT</sequence>
<dbReference type="PROSITE" id="PS51294">
    <property type="entry name" value="HTH_MYB"/>
    <property type="match status" value="2"/>
</dbReference>
<dbReference type="EMBL" id="CDMY01000603">
    <property type="protein sequence ID" value="CEM25708.1"/>
    <property type="molecule type" value="Genomic_DNA"/>
</dbReference>
<proteinExistence type="predicted"/>
<dbReference type="GO" id="GO:0000981">
    <property type="term" value="F:DNA-binding transcription factor activity, RNA polymerase II-specific"/>
    <property type="evidence" value="ECO:0007669"/>
    <property type="project" value="TreeGrafter"/>
</dbReference>
<feature type="compositionally biased region" description="Polar residues" evidence="1">
    <location>
        <begin position="454"/>
        <end position="467"/>
    </location>
</feature>
<protein>
    <submittedName>
        <fullName evidence="4">Uncharacterized protein</fullName>
    </submittedName>
</protein>
<feature type="compositionally biased region" description="Polar residues" evidence="1">
    <location>
        <begin position="309"/>
        <end position="319"/>
    </location>
</feature>
<feature type="compositionally biased region" description="Gly residues" evidence="1">
    <location>
        <begin position="674"/>
        <end position="685"/>
    </location>
</feature>
<keyword evidence="5" id="KW-1185">Reference proteome</keyword>
<feature type="region of interest" description="Disordered" evidence="1">
    <location>
        <begin position="280"/>
        <end position="503"/>
    </location>
</feature>
<evidence type="ECO:0000259" key="3">
    <source>
        <dbReference type="PROSITE" id="PS51294"/>
    </source>
</evidence>
<feature type="domain" description="HTH myb-type" evidence="3">
    <location>
        <begin position="129"/>
        <end position="184"/>
    </location>
</feature>
<dbReference type="PANTHER" id="PTHR45614">
    <property type="entry name" value="MYB PROTEIN-RELATED"/>
    <property type="match status" value="1"/>
</dbReference>
<dbReference type="AlphaFoldDB" id="A0A0G4GAG3"/>
<feature type="domain" description="HTH myb-type" evidence="3">
    <location>
        <begin position="185"/>
        <end position="239"/>
    </location>
</feature>
<dbReference type="Pfam" id="PF13921">
    <property type="entry name" value="Myb_DNA-bind_6"/>
    <property type="match status" value="2"/>
</dbReference>
<feature type="domain" description="Myb-like" evidence="2">
    <location>
        <begin position="129"/>
        <end position="184"/>
    </location>
</feature>
<dbReference type="InterPro" id="IPR050560">
    <property type="entry name" value="MYB_TF"/>
</dbReference>
<feature type="domain" description="Myb-like" evidence="2">
    <location>
        <begin position="77"/>
        <end position="123"/>
    </location>
</feature>
<dbReference type="SUPFAM" id="SSF46689">
    <property type="entry name" value="Homeodomain-like"/>
    <property type="match status" value="3"/>
</dbReference>
<dbReference type="InterPro" id="IPR009057">
    <property type="entry name" value="Homeodomain-like_sf"/>
</dbReference>
<dbReference type="PROSITE" id="PS50090">
    <property type="entry name" value="MYB_LIKE"/>
    <property type="match status" value="3"/>
</dbReference>
<evidence type="ECO:0000259" key="2">
    <source>
        <dbReference type="PROSITE" id="PS50090"/>
    </source>
</evidence>
<dbReference type="PANTHER" id="PTHR45614:SF25">
    <property type="entry name" value="MYB PROTEIN"/>
    <property type="match status" value="1"/>
</dbReference>
<dbReference type="Proteomes" id="UP000041254">
    <property type="component" value="Unassembled WGS sequence"/>
</dbReference>
<accession>A0A0G4GAG3</accession>
<dbReference type="InterPro" id="IPR001005">
    <property type="entry name" value="SANT/Myb"/>
</dbReference>
<dbReference type="InterPro" id="IPR017930">
    <property type="entry name" value="Myb_dom"/>
</dbReference>
<dbReference type="Gene3D" id="1.10.10.60">
    <property type="entry name" value="Homeodomain-like"/>
    <property type="match status" value="3"/>
</dbReference>
<feature type="region of interest" description="Disordered" evidence="1">
    <location>
        <begin position="515"/>
        <end position="576"/>
    </location>
</feature>
<dbReference type="CDD" id="cd00167">
    <property type="entry name" value="SANT"/>
    <property type="match status" value="3"/>
</dbReference>
<feature type="compositionally biased region" description="Pro residues" evidence="1">
    <location>
        <begin position="351"/>
        <end position="362"/>
    </location>
</feature>
<dbReference type="GO" id="GO:0005634">
    <property type="term" value="C:nucleus"/>
    <property type="evidence" value="ECO:0007669"/>
    <property type="project" value="TreeGrafter"/>
</dbReference>
<gene>
    <name evidence="4" type="ORF">Vbra_9773</name>
</gene>
<feature type="region of interest" description="Disordered" evidence="1">
    <location>
        <begin position="639"/>
        <end position="707"/>
    </location>
</feature>
<evidence type="ECO:0000313" key="4">
    <source>
        <dbReference type="EMBL" id="CEM25708.1"/>
    </source>
</evidence>
<dbReference type="SMART" id="SM00717">
    <property type="entry name" value="SANT"/>
    <property type="match status" value="3"/>
</dbReference>
<reference evidence="4 5" key="1">
    <citation type="submission" date="2014-11" db="EMBL/GenBank/DDBJ databases">
        <authorList>
            <person name="Zhu J."/>
            <person name="Qi W."/>
            <person name="Song R."/>
        </authorList>
    </citation>
    <scope>NUCLEOTIDE SEQUENCE [LARGE SCALE GENOMIC DNA]</scope>
</reference>
<dbReference type="GO" id="GO:0000978">
    <property type="term" value="F:RNA polymerase II cis-regulatory region sequence-specific DNA binding"/>
    <property type="evidence" value="ECO:0007669"/>
    <property type="project" value="TreeGrafter"/>
</dbReference>
<name>A0A0G4GAG3_VITBC</name>
<feature type="domain" description="Myb-like" evidence="2">
    <location>
        <begin position="185"/>
        <end position="235"/>
    </location>
</feature>
<feature type="compositionally biased region" description="Polar residues" evidence="1">
    <location>
        <begin position="518"/>
        <end position="530"/>
    </location>
</feature>
<feature type="compositionally biased region" description="Low complexity" evidence="1">
    <location>
        <begin position="398"/>
        <end position="411"/>
    </location>
</feature>
<feature type="compositionally biased region" description="Low complexity" evidence="1">
    <location>
        <begin position="424"/>
        <end position="444"/>
    </location>
</feature>
<feature type="compositionally biased region" description="Pro residues" evidence="1">
    <location>
        <begin position="296"/>
        <end position="305"/>
    </location>
</feature>
<evidence type="ECO:0000256" key="1">
    <source>
        <dbReference type="SAM" id="MobiDB-lite"/>
    </source>
</evidence>
<dbReference type="InParanoid" id="A0A0G4GAG3"/>
<dbReference type="OrthoDB" id="2143914at2759"/>
<evidence type="ECO:0000313" key="5">
    <source>
        <dbReference type="Proteomes" id="UP000041254"/>
    </source>
</evidence>
<dbReference type="VEuPathDB" id="CryptoDB:Vbra_9773"/>